<gene>
    <name evidence="1" type="ORF">ACFPZ3_06770</name>
</gene>
<evidence type="ECO:0000313" key="2">
    <source>
        <dbReference type="Proteomes" id="UP001596058"/>
    </source>
</evidence>
<keyword evidence="2" id="KW-1185">Reference proteome</keyword>
<name>A0ABW1CDS5_9ACTN</name>
<reference evidence="2" key="1">
    <citation type="journal article" date="2019" name="Int. J. Syst. Evol. Microbiol.">
        <title>The Global Catalogue of Microorganisms (GCM) 10K type strain sequencing project: providing services to taxonomists for standard genome sequencing and annotation.</title>
        <authorList>
            <consortium name="The Broad Institute Genomics Platform"/>
            <consortium name="The Broad Institute Genome Sequencing Center for Infectious Disease"/>
            <person name="Wu L."/>
            <person name="Ma J."/>
        </authorList>
    </citation>
    <scope>NUCLEOTIDE SEQUENCE [LARGE SCALE GENOMIC DNA]</scope>
    <source>
        <strain evidence="2">CCUG 53903</strain>
    </source>
</reference>
<organism evidence="1 2">
    <name type="scientific">Nonomuraea insulae</name>
    <dbReference type="NCBI Taxonomy" id="1616787"/>
    <lineage>
        <taxon>Bacteria</taxon>
        <taxon>Bacillati</taxon>
        <taxon>Actinomycetota</taxon>
        <taxon>Actinomycetes</taxon>
        <taxon>Streptosporangiales</taxon>
        <taxon>Streptosporangiaceae</taxon>
        <taxon>Nonomuraea</taxon>
    </lineage>
</organism>
<accession>A0ABW1CDS5</accession>
<comment type="caution">
    <text evidence="1">The sequence shown here is derived from an EMBL/GenBank/DDBJ whole genome shotgun (WGS) entry which is preliminary data.</text>
</comment>
<protein>
    <submittedName>
        <fullName evidence="1">Uncharacterized protein</fullName>
    </submittedName>
</protein>
<dbReference type="Proteomes" id="UP001596058">
    <property type="component" value="Unassembled WGS sequence"/>
</dbReference>
<dbReference type="EMBL" id="JBHSPA010000009">
    <property type="protein sequence ID" value="MFC5823547.1"/>
    <property type="molecule type" value="Genomic_DNA"/>
</dbReference>
<proteinExistence type="predicted"/>
<dbReference type="RefSeq" id="WP_379513079.1">
    <property type="nucleotide sequence ID" value="NZ_JBHSPA010000009.1"/>
</dbReference>
<evidence type="ECO:0000313" key="1">
    <source>
        <dbReference type="EMBL" id="MFC5823547.1"/>
    </source>
</evidence>
<sequence>MIGIPARVTPAAFVATAATPEQTGRLLGLVVDALLPRADRKD</sequence>